<name>A0A101M2W6_PICGL</name>
<proteinExistence type="predicted"/>
<organism evidence="1">
    <name type="scientific">Picea glauca</name>
    <name type="common">White spruce</name>
    <name type="synonym">Pinus glauca</name>
    <dbReference type="NCBI Taxonomy" id="3330"/>
    <lineage>
        <taxon>Eukaryota</taxon>
        <taxon>Viridiplantae</taxon>
        <taxon>Streptophyta</taxon>
        <taxon>Embryophyta</taxon>
        <taxon>Tracheophyta</taxon>
        <taxon>Spermatophyta</taxon>
        <taxon>Pinopsida</taxon>
        <taxon>Pinidae</taxon>
        <taxon>Conifers I</taxon>
        <taxon>Pinales</taxon>
        <taxon>Pinaceae</taxon>
        <taxon>Picea</taxon>
    </lineage>
</organism>
<keyword evidence="1" id="KW-0496">Mitochondrion</keyword>
<accession>A0A101M2W6</accession>
<geneLocation type="mitochondrion" evidence="1"/>
<dbReference type="EMBL" id="LKAM01000002">
    <property type="protein sequence ID" value="KUM49933.1"/>
    <property type="molecule type" value="Genomic_DNA"/>
</dbReference>
<sequence>MLRYRVVFANNKVQLRCLMGAPKRVKVVSKRVFVPMELCLSVTCLPIYPFDLVIETVQGGMDNPLYSFGVGGETRSPDQRRARVQTIRFRYEGEGRRPRQSEHPYLFRWLGGLPEVHELPYSNLLKLMSQRSGMHNMQSSLQCLCG</sequence>
<gene>
    <name evidence="1" type="ORF">ABT39_MTgene3161</name>
</gene>
<reference evidence="1" key="1">
    <citation type="journal article" date="2015" name="Genome Biol. Evol.">
        <title>Organellar Genomes of White Spruce (Picea glauca): Assembly and Annotation.</title>
        <authorList>
            <person name="Jackman S.D."/>
            <person name="Warren R.L."/>
            <person name="Gibb E.A."/>
            <person name="Vandervalk B.P."/>
            <person name="Mohamadi H."/>
            <person name="Chu J."/>
            <person name="Raymond A."/>
            <person name="Pleasance S."/>
            <person name="Coope R."/>
            <person name="Wildung M.R."/>
            <person name="Ritland C.E."/>
            <person name="Bousquet J."/>
            <person name="Jones S.J."/>
            <person name="Bohlmann J."/>
            <person name="Birol I."/>
        </authorList>
    </citation>
    <scope>NUCLEOTIDE SEQUENCE [LARGE SCALE GENOMIC DNA]</scope>
    <source>
        <tissue evidence="1">Flushing bud</tissue>
    </source>
</reference>
<dbReference type="AlphaFoldDB" id="A0A101M2W6"/>
<protein>
    <submittedName>
        <fullName evidence="1">Uncharacterized protein</fullName>
    </submittedName>
</protein>
<evidence type="ECO:0000313" key="1">
    <source>
        <dbReference type="EMBL" id="KUM49933.1"/>
    </source>
</evidence>
<comment type="caution">
    <text evidence="1">The sequence shown here is derived from an EMBL/GenBank/DDBJ whole genome shotgun (WGS) entry which is preliminary data.</text>
</comment>